<evidence type="ECO:0000313" key="3">
    <source>
        <dbReference type="Proteomes" id="UP001363035"/>
    </source>
</evidence>
<sequence length="220" mass="25338">MEMTREEYELKFNADDAVGWISIDQQLAKVYPQKEPRHYGPLCGLHYMAGGTDPIDGINVYDREDPVHYHLTTYGMSQLYYSPDQLGQEFSKWGFEFTFRLAPFEEDEGDPFWAMQVFNNLARYVYSSGRWFEENQFIPAKGPIRLNTDTEIVGFVTSLDPELGKIATPHGEVSFIQLIGVTEKELNDIMEHANTDYIANFIAQMKQSNPLLVTDLTRRS</sequence>
<accession>A0ABU8I7G9</accession>
<dbReference type="Proteomes" id="UP001363035">
    <property type="component" value="Unassembled WGS sequence"/>
</dbReference>
<dbReference type="PANTHER" id="PTHR10928:SF2">
    <property type="entry name" value="SUPPRESSOR OF FUSED HOMOLOG"/>
    <property type="match status" value="1"/>
</dbReference>
<protein>
    <submittedName>
        <fullName evidence="2">Suppressor of fused domain protein</fullName>
    </submittedName>
</protein>
<dbReference type="InterPro" id="IPR007768">
    <property type="entry name" value="Suppressor_of_fused"/>
</dbReference>
<dbReference type="InterPro" id="IPR020941">
    <property type="entry name" value="SUFU-like_domain"/>
</dbReference>
<dbReference type="InterPro" id="IPR037181">
    <property type="entry name" value="SUFU_N"/>
</dbReference>
<dbReference type="SUPFAM" id="SSF103359">
    <property type="entry name" value="Suppressor of Fused, N-terminal domain"/>
    <property type="match status" value="1"/>
</dbReference>
<proteinExistence type="predicted"/>
<dbReference type="RefSeq" id="WP_245153272.1">
    <property type="nucleotide sequence ID" value="NZ_JAYLLN010000025.1"/>
</dbReference>
<comment type="caution">
    <text evidence="2">The sequence shown here is derived from an EMBL/GenBank/DDBJ whole genome shotgun (WGS) entry which is preliminary data.</text>
</comment>
<organism evidence="2 3">
    <name type="scientific">Sphingobacterium tenebrionis</name>
    <dbReference type="NCBI Taxonomy" id="3111775"/>
    <lineage>
        <taxon>Bacteria</taxon>
        <taxon>Pseudomonadati</taxon>
        <taxon>Bacteroidota</taxon>
        <taxon>Sphingobacteriia</taxon>
        <taxon>Sphingobacteriales</taxon>
        <taxon>Sphingobacteriaceae</taxon>
        <taxon>Sphingobacterium</taxon>
    </lineage>
</organism>
<dbReference type="Pfam" id="PF05076">
    <property type="entry name" value="SUFU"/>
    <property type="match status" value="1"/>
</dbReference>
<evidence type="ECO:0000259" key="1">
    <source>
        <dbReference type="Pfam" id="PF05076"/>
    </source>
</evidence>
<keyword evidence="3" id="KW-1185">Reference proteome</keyword>
<evidence type="ECO:0000313" key="2">
    <source>
        <dbReference type="EMBL" id="MEI5985370.1"/>
    </source>
</evidence>
<name>A0ABU8I7G9_9SPHI</name>
<gene>
    <name evidence="2" type="ORF">VJ786_10700</name>
</gene>
<reference evidence="2 3" key="1">
    <citation type="submission" date="2024-01" db="EMBL/GenBank/DDBJ databases">
        <title>Sphingobacterium tenebrionis sp. nov., a novel endophyte isolated from tenebrio molitor intestines.</title>
        <authorList>
            <person name="Zhang C."/>
        </authorList>
    </citation>
    <scope>NUCLEOTIDE SEQUENCE [LARGE SCALE GENOMIC DNA]</scope>
    <source>
        <strain evidence="2 3">PU5-4</strain>
    </source>
</reference>
<feature type="domain" description="Suppressor of fused-like" evidence="1">
    <location>
        <begin position="51"/>
        <end position="219"/>
    </location>
</feature>
<dbReference type="EMBL" id="JAYLLN010000025">
    <property type="protein sequence ID" value="MEI5985370.1"/>
    <property type="molecule type" value="Genomic_DNA"/>
</dbReference>
<dbReference type="PANTHER" id="PTHR10928">
    <property type="entry name" value="SUPPRESSOR OF FUSED"/>
    <property type="match status" value="1"/>
</dbReference>